<accession>A0A1U7R2I2</accession>
<keyword evidence="18" id="KW-1185">Reference proteome</keyword>
<reference evidence="19" key="1">
    <citation type="submission" date="2025-04" db="UniProtKB">
        <authorList>
            <consortium name="RefSeq"/>
        </authorList>
    </citation>
    <scope>IDENTIFICATION</scope>
    <source>
        <tissue evidence="20">Liver</tissue>
    </source>
</reference>
<dbReference type="PIRSF" id="PIRSF500773">
    <property type="entry name" value="Hyaluronidase_PH20_Hyal5"/>
    <property type="match status" value="1"/>
</dbReference>
<evidence type="ECO:0000313" key="20">
    <source>
        <dbReference type="RefSeq" id="XP_040584655.1"/>
    </source>
</evidence>
<dbReference type="GO" id="GO:0009897">
    <property type="term" value="C:external side of plasma membrane"/>
    <property type="evidence" value="ECO:0007669"/>
    <property type="project" value="Ensembl"/>
</dbReference>
<dbReference type="InterPro" id="IPR017853">
    <property type="entry name" value="GH"/>
</dbReference>
<evidence type="ECO:0000256" key="17">
    <source>
        <dbReference type="RuleBase" id="RU610713"/>
    </source>
</evidence>
<sequence>MRVFCLKHSFSGSFLESNGAPHTVLVLLLLPCCLTADFRAPPLIPNVPFLWVWNAPTESCLTKFNEPLDLSLFSLVGSPKKTATGQPITIFYTDRLGLYPYIDDSQTSVHGGIPQLGSLKNHLAKSRNDIQHYMPIDNVGLAVIDWEDWRPTWSRNWKPKDIYRNKSIELVKKQNIHLNLTEATKKARKEFEQAARSFMEQTLKLGKSLRPNHLWGFFLFPDCYNAQFHDADYNGNCPDIEKKKNDELSWIWKESTALYPSVYLRSRLKSSPQAALYVRNRVQEAIRVSKTKDPQNPVPIFVYSRIVFADLTYKFLHQDDLVNTIGETVALGASGMVMWGTLGLVRSMKACLNLHDYLENTLNPYLINVTLAAKMCSQTLCQDQGICSRKDWNSDNYLHLSPQNFQIQFLKSGKYVILGSPTLDDLQYFSKNFRCSCYSNLNCKERDDLESVSTVSVCAVEEACINSFVIATPSALPVNWKRPYFANSSQSDIVSSATGGPCVPRRDVSGYLFVLSLYSQHLKYLL</sequence>
<evidence type="ECO:0000256" key="13">
    <source>
        <dbReference type="PIRNR" id="PIRNR038193"/>
    </source>
</evidence>
<dbReference type="PRINTS" id="PR00848">
    <property type="entry name" value="SPERMPH20"/>
</dbReference>
<dbReference type="STRING" id="10036.ENSMAUP00000007600"/>
<feature type="disulfide bond" evidence="16">
    <location>
        <begin position="223"/>
        <end position="237"/>
    </location>
</feature>
<feature type="active site" description="Proton donor" evidence="14">
    <location>
        <position position="147"/>
    </location>
</feature>
<evidence type="ECO:0000256" key="7">
    <source>
        <dbReference type="ARBA" id="ARBA00022801"/>
    </source>
</evidence>
<feature type="disulfide bond" evidence="16">
    <location>
        <begin position="381"/>
        <end position="435"/>
    </location>
</feature>
<dbReference type="KEGG" id="maua:101844137"/>
<dbReference type="OrthoDB" id="5796153at2759"/>
<dbReference type="Gene3D" id="3.20.20.70">
    <property type="entry name" value="Aldolase class I"/>
    <property type="match status" value="1"/>
</dbReference>
<feature type="disulfide bond" evidence="16">
    <location>
        <begin position="60"/>
        <end position="351"/>
    </location>
</feature>
<comment type="subcellular location">
    <subcellularLocation>
        <location evidence="2">Cell membrane</location>
        <topology evidence="2">Lipid-anchor</topology>
        <topology evidence="2">GPI-anchor</topology>
    </subcellularLocation>
</comment>
<dbReference type="RefSeq" id="XP_040584655.1">
    <property type="nucleotide sequence ID" value="XM_040728721.1"/>
</dbReference>
<keyword evidence="5" id="KW-0336">GPI-anchor</keyword>
<dbReference type="GO" id="GO:0007341">
    <property type="term" value="P:penetration of zona pellucida"/>
    <property type="evidence" value="ECO:0007669"/>
    <property type="project" value="Ensembl"/>
</dbReference>
<dbReference type="GO" id="GO:0001669">
    <property type="term" value="C:acrosomal vesicle"/>
    <property type="evidence" value="ECO:0007669"/>
    <property type="project" value="Ensembl"/>
</dbReference>
<dbReference type="Pfam" id="PF01630">
    <property type="entry name" value="Glyco_hydro_56"/>
    <property type="match status" value="1"/>
</dbReference>
<feature type="disulfide bond" evidence="16">
    <location>
        <begin position="376"/>
        <end position="387"/>
    </location>
</feature>
<dbReference type="eggNOG" id="ENOG502R6HD">
    <property type="taxonomic scope" value="Eukaryota"/>
</dbReference>
<dbReference type="InterPro" id="IPR013785">
    <property type="entry name" value="Aldolase_TIM"/>
</dbReference>
<dbReference type="GO" id="GO:0030214">
    <property type="term" value="P:hyaluronan catabolic process"/>
    <property type="evidence" value="ECO:0007669"/>
    <property type="project" value="TreeGrafter"/>
</dbReference>
<evidence type="ECO:0000256" key="3">
    <source>
        <dbReference type="ARBA" id="ARBA00008871"/>
    </source>
</evidence>
<comment type="similarity">
    <text evidence="3 13 17">Belongs to the glycosyl hydrolase 56 family.</text>
</comment>
<dbReference type="GeneID" id="101844137"/>
<dbReference type="PANTHER" id="PTHR11769">
    <property type="entry name" value="HYALURONIDASE"/>
    <property type="match status" value="1"/>
</dbReference>
<keyword evidence="12 13" id="KW-0326">Glycosidase</keyword>
<dbReference type="GO" id="GO:0005975">
    <property type="term" value="P:carbohydrate metabolic process"/>
    <property type="evidence" value="ECO:0007669"/>
    <property type="project" value="UniProtKB-UniRule"/>
</dbReference>
<keyword evidence="6" id="KW-0732">Signal</keyword>
<keyword evidence="7 13" id="KW-0378">Hydrolase</keyword>
<keyword evidence="9 16" id="KW-1015">Disulfide bond</keyword>
<dbReference type="GO" id="GO:0004415">
    <property type="term" value="F:hyalurononglucosaminidase activity"/>
    <property type="evidence" value="ECO:0007669"/>
    <property type="project" value="UniProtKB-UniRule"/>
</dbReference>
<proteinExistence type="inferred from homology"/>
<comment type="catalytic activity">
    <reaction evidence="1 13 17">
        <text>Random hydrolysis of (1-&gt;4)-linkages between N-acetyl-beta-D-glucosamine and D-glucuronate residues in hyaluronate.</text>
        <dbReference type="EC" id="3.2.1.35"/>
    </reaction>
</comment>
<evidence type="ECO:0000256" key="5">
    <source>
        <dbReference type="ARBA" id="ARBA00022622"/>
    </source>
</evidence>
<dbReference type="GlyCosmos" id="A0A1U7R2I2">
    <property type="glycosylation" value="1 site, No reported glycans"/>
</dbReference>
<evidence type="ECO:0000256" key="14">
    <source>
        <dbReference type="PIRSR" id="PIRSR038193-1"/>
    </source>
</evidence>
<evidence type="ECO:0000256" key="8">
    <source>
        <dbReference type="ARBA" id="ARBA00023136"/>
    </source>
</evidence>
<evidence type="ECO:0000256" key="12">
    <source>
        <dbReference type="ARBA" id="ARBA00023295"/>
    </source>
</evidence>
<feature type="glycosylation site" description="N-linked (GlcNAc...) asparagine" evidence="15">
    <location>
        <position position="368"/>
    </location>
</feature>
<dbReference type="AlphaFoldDB" id="A0A1U7R2I2"/>
<dbReference type="RefSeq" id="XP_005078156.1">
    <property type="nucleotide sequence ID" value="XM_005078099.1"/>
</dbReference>
<evidence type="ECO:0000256" key="4">
    <source>
        <dbReference type="ARBA" id="ARBA00022475"/>
    </source>
</evidence>
<protein>
    <recommendedName>
        <fullName evidence="13 17">Hyaluronidase</fullName>
        <ecNumber evidence="13 17">3.2.1.35</ecNumber>
    </recommendedName>
</protein>
<evidence type="ECO:0000256" key="10">
    <source>
        <dbReference type="ARBA" id="ARBA00023180"/>
    </source>
</evidence>
<organism evidence="18 19">
    <name type="scientific">Mesocricetus auratus</name>
    <name type="common">Golden hamster</name>
    <dbReference type="NCBI Taxonomy" id="10036"/>
    <lineage>
        <taxon>Eukaryota</taxon>
        <taxon>Metazoa</taxon>
        <taxon>Chordata</taxon>
        <taxon>Craniata</taxon>
        <taxon>Vertebrata</taxon>
        <taxon>Euteleostomi</taxon>
        <taxon>Mammalia</taxon>
        <taxon>Eutheria</taxon>
        <taxon>Euarchontoglires</taxon>
        <taxon>Glires</taxon>
        <taxon>Rodentia</taxon>
        <taxon>Myomorpha</taxon>
        <taxon>Muroidea</taxon>
        <taxon>Cricetidae</taxon>
        <taxon>Cricetinae</taxon>
        <taxon>Mesocricetus</taxon>
    </lineage>
</organism>
<evidence type="ECO:0000256" key="9">
    <source>
        <dbReference type="ARBA" id="ARBA00023157"/>
    </source>
</evidence>
<evidence type="ECO:0000256" key="16">
    <source>
        <dbReference type="PIRSR" id="PIRSR038193-3"/>
    </source>
</evidence>
<keyword evidence="10" id="KW-0325">Glycoprotein</keyword>
<evidence type="ECO:0000256" key="2">
    <source>
        <dbReference type="ARBA" id="ARBA00004609"/>
    </source>
</evidence>
<dbReference type="InterPro" id="IPR001439">
    <property type="entry name" value="Hyaluronidase_PH20/Hyal5"/>
</dbReference>
<feature type="disulfide bond" evidence="16">
    <location>
        <begin position="437"/>
        <end position="443"/>
    </location>
</feature>
<evidence type="ECO:0000256" key="11">
    <source>
        <dbReference type="ARBA" id="ARBA00023288"/>
    </source>
</evidence>
<keyword evidence="8" id="KW-0472">Membrane</keyword>
<dbReference type="PANTHER" id="PTHR11769:SF20">
    <property type="entry name" value="HYALURONIDASE PH-20"/>
    <property type="match status" value="1"/>
</dbReference>
<dbReference type="FunFam" id="3.20.20.70:FF:000065">
    <property type="entry name" value="Hyaluronidase"/>
    <property type="match status" value="1"/>
</dbReference>
<evidence type="ECO:0000313" key="19">
    <source>
        <dbReference type="RefSeq" id="XP_005078156.1"/>
    </source>
</evidence>
<dbReference type="SUPFAM" id="SSF51445">
    <property type="entry name" value="(Trans)glycosidases"/>
    <property type="match status" value="1"/>
</dbReference>
<dbReference type="PRINTS" id="PR00846">
    <property type="entry name" value="GLHYDRLASE56"/>
</dbReference>
<dbReference type="CTD" id="74468"/>
<evidence type="ECO:0000313" key="18">
    <source>
        <dbReference type="Proteomes" id="UP000886700"/>
    </source>
</evidence>
<dbReference type="GO" id="GO:0007342">
    <property type="term" value="P:fusion of sperm to egg plasma membrane involved in single fertilization"/>
    <property type="evidence" value="ECO:0007669"/>
    <property type="project" value="InterPro"/>
</dbReference>
<evidence type="ECO:0000256" key="6">
    <source>
        <dbReference type="ARBA" id="ARBA00022729"/>
    </source>
</evidence>
<dbReference type="Proteomes" id="UP000886700">
    <property type="component" value="Unplaced"/>
</dbReference>
<keyword evidence="11" id="KW-0449">Lipoprotein</keyword>
<evidence type="ECO:0000256" key="1">
    <source>
        <dbReference type="ARBA" id="ARBA00000251"/>
    </source>
</evidence>
<gene>
    <name evidence="19 20" type="primary">Hyal5</name>
</gene>
<dbReference type="EC" id="3.2.1.35" evidence="13 17"/>
<keyword evidence="4" id="KW-1003">Cell membrane</keyword>
<evidence type="ECO:0000256" key="15">
    <source>
        <dbReference type="PIRSR" id="PIRSR038193-2"/>
    </source>
</evidence>
<name>A0A1U7R2I2_MESAU</name>
<dbReference type="InterPro" id="IPR018155">
    <property type="entry name" value="Hyaluronidase"/>
</dbReference>
<dbReference type="PIRSF" id="PIRSF038193">
    <property type="entry name" value="Hyaluronidase"/>
    <property type="match status" value="1"/>
</dbReference>